<evidence type="ECO:0000313" key="1">
    <source>
        <dbReference type="EMBL" id="ORX66669.1"/>
    </source>
</evidence>
<reference evidence="1 2" key="2">
    <citation type="submission" date="2016-08" db="EMBL/GenBank/DDBJ databases">
        <title>Pervasive Adenine N6-methylation of Active Genes in Fungi.</title>
        <authorList>
            <consortium name="DOE Joint Genome Institute"/>
            <person name="Mondo S.J."/>
            <person name="Dannebaum R.O."/>
            <person name="Kuo R.C."/>
            <person name="Labutti K."/>
            <person name="Haridas S."/>
            <person name="Kuo A."/>
            <person name="Salamov A."/>
            <person name="Ahrendt S.R."/>
            <person name="Lipzen A."/>
            <person name="Sullivan W."/>
            <person name="Andreopoulos W.B."/>
            <person name="Clum A."/>
            <person name="Lindquist E."/>
            <person name="Daum C."/>
            <person name="Ramamoorthy G.K."/>
            <person name="Gryganskyi A."/>
            <person name="Culley D."/>
            <person name="Magnuson J.K."/>
            <person name="James T.Y."/>
            <person name="O'Malley M.A."/>
            <person name="Stajich J.E."/>
            <person name="Spatafora J.W."/>
            <person name="Visel A."/>
            <person name="Grigoriev I.V."/>
        </authorList>
    </citation>
    <scope>NUCLEOTIDE SEQUENCE [LARGE SCALE GENOMIC DNA]</scope>
    <source>
        <strain evidence="1 2">S4</strain>
    </source>
</reference>
<gene>
    <name evidence="1" type="ORF">BCR32DRAFT_297603</name>
</gene>
<comment type="caution">
    <text evidence="1">The sequence shown here is derived from an EMBL/GenBank/DDBJ whole genome shotgun (WGS) entry which is preliminary data.</text>
</comment>
<organism evidence="1 2">
    <name type="scientific">Anaeromyces robustus</name>
    <dbReference type="NCBI Taxonomy" id="1754192"/>
    <lineage>
        <taxon>Eukaryota</taxon>
        <taxon>Fungi</taxon>
        <taxon>Fungi incertae sedis</taxon>
        <taxon>Chytridiomycota</taxon>
        <taxon>Chytridiomycota incertae sedis</taxon>
        <taxon>Neocallimastigomycetes</taxon>
        <taxon>Neocallimastigales</taxon>
        <taxon>Neocallimastigaceae</taxon>
        <taxon>Anaeromyces</taxon>
    </lineage>
</organism>
<name>A0A1Y1VZI4_9FUNG</name>
<protein>
    <submittedName>
        <fullName evidence="1">Uncharacterized protein</fullName>
    </submittedName>
</protein>
<dbReference type="EMBL" id="MCFG01000443">
    <property type="protein sequence ID" value="ORX66669.1"/>
    <property type="molecule type" value="Genomic_DNA"/>
</dbReference>
<sequence length="316" mass="38414">MKTFEIKEIDDEEFSIIDYCKDKSNNIKSDVTEFIIHHYDNKLWKLIEIIDELDFIKLQKYIENQNIVFNEYDIVINHGNESKKYFSTINYIFDKFDKISQLSPKQKEYLKSRINRKTCDLIKELNNNHYKEFFDNNYSSLQFEFIKKLIYRNPISDFELNKIIKSENKKIIISQSLLFFLLTKNKFEIINKLIKNKLIYMNDYDEKLIKRLYKINKLNENNLNHLIDNDYDIEKLIERLKKDDYKLVKKLIKNDSDKMKSIMRIIDKDHIFDNDCILRFLIIQHNNSPISTKDLKSEIKKEKKKFIKKLCNALFY</sequence>
<dbReference type="AlphaFoldDB" id="A0A1Y1VZI4"/>
<keyword evidence="2" id="KW-1185">Reference proteome</keyword>
<dbReference type="Proteomes" id="UP000193944">
    <property type="component" value="Unassembled WGS sequence"/>
</dbReference>
<evidence type="ECO:0000313" key="2">
    <source>
        <dbReference type="Proteomes" id="UP000193944"/>
    </source>
</evidence>
<accession>A0A1Y1VZI4</accession>
<reference evidence="1 2" key="1">
    <citation type="submission" date="2016-08" db="EMBL/GenBank/DDBJ databases">
        <title>A Parts List for Fungal Cellulosomes Revealed by Comparative Genomics.</title>
        <authorList>
            <consortium name="DOE Joint Genome Institute"/>
            <person name="Haitjema C.H."/>
            <person name="Gilmore S.P."/>
            <person name="Henske J.K."/>
            <person name="Solomon K.V."/>
            <person name="De Groot R."/>
            <person name="Kuo A."/>
            <person name="Mondo S.J."/>
            <person name="Salamov A.A."/>
            <person name="Labutti K."/>
            <person name="Zhao Z."/>
            <person name="Chiniquy J."/>
            <person name="Barry K."/>
            <person name="Brewer H.M."/>
            <person name="Purvine S.O."/>
            <person name="Wright A.T."/>
            <person name="Boxma B."/>
            <person name="Van Alen T."/>
            <person name="Hackstein J.H."/>
            <person name="Baker S.E."/>
            <person name="Grigoriev I.V."/>
            <person name="O'Malley M.A."/>
        </authorList>
    </citation>
    <scope>NUCLEOTIDE SEQUENCE [LARGE SCALE GENOMIC DNA]</scope>
    <source>
        <strain evidence="1 2">S4</strain>
    </source>
</reference>
<proteinExistence type="predicted"/>